<evidence type="ECO:0000313" key="1">
    <source>
        <dbReference type="EMBL" id="MBB6072500.1"/>
    </source>
</evidence>
<sequence length="70" mass="7736">MKKIVLNVDALTVDSFVAESERSPVRGTVQGHATLLPRCFRTEVNCTIGYNTCDEFSCVETCGYPYKPAC</sequence>
<dbReference type="RefSeq" id="WP_170038228.1">
    <property type="nucleotide sequence ID" value="NZ_JABDTL010000002.1"/>
</dbReference>
<reference evidence="1 2" key="1">
    <citation type="submission" date="2020-08" db="EMBL/GenBank/DDBJ databases">
        <title>Genomic Encyclopedia of Type Strains, Phase IV (KMG-IV): sequencing the most valuable type-strain genomes for metagenomic binning, comparative biology and taxonomic classification.</title>
        <authorList>
            <person name="Goeker M."/>
        </authorList>
    </citation>
    <scope>NUCLEOTIDE SEQUENCE [LARGE SCALE GENOMIC DNA]</scope>
    <source>
        <strain evidence="1 2">DSM 29007</strain>
    </source>
</reference>
<protein>
    <submittedName>
        <fullName evidence="1">Uncharacterized protein</fullName>
    </submittedName>
</protein>
<comment type="caution">
    <text evidence="1">The sequence shown here is derived from an EMBL/GenBank/DDBJ whole genome shotgun (WGS) entry which is preliminary data.</text>
</comment>
<dbReference type="EMBL" id="JACHIA010000015">
    <property type="protein sequence ID" value="MBB6072500.1"/>
    <property type="molecule type" value="Genomic_DNA"/>
</dbReference>
<gene>
    <name evidence="1" type="ORF">HNQ61_004162</name>
</gene>
<proteinExistence type="predicted"/>
<evidence type="ECO:0000313" key="2">
    <source>
        <dbReference type="Proteomes" id="UP000582837"/>
    </source>
</evidence>
<organism evidence="1 2">
    <name type="scientific">Longimicrobium terrae</name>
    <dbReference type="NCBI Taxonomy" id="1639882"/>
    <lineage>
        <taxon>Bacteria</taxon>
        <taxon>Pseudomonadati</taxon>
        <taxon>Gemmatimonadota</taxon>
        <taxon>Longimicrobiia</taxon>
        <taxon>Longimicrobiales</taxon>
        <taxon>Longimicrobiaceae</taxon>
        <taxon>Longimicrobium</taxon>
    </lineage>
</organism>
<dbReference type="AlphaFoldDB" id="A0A841H3C2"/>
<dbReference type="Proteomes" id="UP000582837">
    <property type="component" value="Unassembled WGS sequence"/>
</dbReference>
<name>A0A841H3C2_9BACT</name>
<accession>A0A841H3C2</accession>
<keyword evidence="2" id="KW-1185">Reference proteome</keyword>